<evidence type="ECO:0000256" key="2">
    <source>
        <dbReference type="SAM" id="MobiDB-lite"/>
    </source>
</evidence>
<organism evidence="4 5">
    <name type="scientific">Streptomyces phage Hiyaa</name>
    <dbReference type="NCBI Taxonomy" id="2499072"/>
    <lineage>
        <taxon>Viruses</taxon>
        <taxon>Duplodnaviria</taxon>
        <taxon>Heunggongvirae</taxon>
        <taxon>Uroviricota</taxon>
        <taxon>Caudoviricetes</taxon>
        <taxon>Hiyaavirus</taxon>
        <taxon>Hiyaavirus hiyaa</taxon>
    </lineage>
</organism>
<feature type="transmembrane region" description="Helical" evidence="3">
    <location>
        <begin position="191"/>
        <end position="208"/>
    </location>
</feature>
<keyword evidence="5" id="KW-1185">Reference proteome</keyword>
<feature type="transmembrane region" description="Helical" evidence="3">
    <location>
        <begin position="99"/>
        <end position="120"/>
    </location>
</feature>
<feature type="compositionally biased region" description="Low complexity" evidence="2">
    <location>
        <begin position="29"/>
        <end position="46"/>
    </location>
</feature>
<feature type="compositionally biased region" description="Basic and acidic residues" evidence="2">
    <location>
        <begin position="330"/>
        <end position="341"/>
    </location>
</feature>
<protein>
    <submittedName>
        <fullName evidence="4">Membrane protein</fullName>
    </submittedName>
</protein>
<evidence type="ECO:0000313" key="5">
    <source>
        <dbReference type="Proteomes" id="UP000287372"/>
    </source>
</evidence>
<dbReference type="Proteomes" id="UP000287372">
    <property type="component" value="Segment"/>
</dbReference>
<dbReference type="EMBL" id="MK279841">
    <property type="protein sequence ID" value="AZS06737.1"/>
    <property type="molecule type" value="Genomic_DNA"/>
</dbReference>
<evidence type="ECO:0000256" key="3">
    <source>
        <dbReference type="SAM" id="Phobius"/>
    </source>
</evidence>
<dbReference type="RefSeq" id="YP_009818533.1">
    <property type="nucleotide sequence ID" value="NC_048139.1"/>
</dbReference>
<keyword evidence="3" id="KW-1133">Transmembrane helix</keyword>
<feature type="compositionally biased region" description="Pro residues" evidence="2">
    <location>
        <begin position="315"/>
        <end position="329"/>
    </location>
</feature>
<feature type="transmembrane region" description="Helical" evidence="3">
    <location>
        <begin position="161"/>
        <end position="179"/>
    </location>
</feature>
<dbReference type="KEGG" id="vg:55009876"/>
<sequence length="423" mass="47897">MAERKQAPVSDPVEPRTRRGRRKLDDVAAEAARTAARTTGKATAAKTAARTKTALLTEQEKQAQVIARQKERKAKERKERNARRWADFKVKAASFGRTAMIVGPITAPMSIAWTGQIGFAQGILKWPFAGGVMYAAAYELSIIFCAWMYHEARKDGDSGTYYRALTWMFAVANGVQQWWHWADDWKATPRSVTYSVMTAVGILIWEAYAKLIHRRKLRADGRISNPRPRINLVRWLRYPRISFTAWSGSIRHSFDDFNDMWIWAEVEREGKQTRRNKVKELRAEVKDLKAQLADLTDPKRAKVIKAEVERVVTPDPAPVAPDPKPIDPGPRPELEAPKEADPGSPEANPGDADHSFEPTDAEIQALQEMVEADQRLNRENVMAYMRDDDNRHRLGQPEGIATKRAALVAKWGRDNYSKIKAVS</sequence>
<evidence type="ECO:0000313" key="4">
    <source>
        <dbReference type="EMBL" id="AZS06737.1"/>
    </source>
</evidence>
<feature type="coiled-coil region" evidence="1">
    <location>
        <begin position="271"/>
        <end position="298"/>
    </location>
</feature>
<gene>
    <name evidence="4" type="primary">98</name>
    <name evidence="4" type="ORF">SEA_HIYAA_98</name>
</gene>
<feature type="transmembrane region" description="Helical" evidence="3">
    <location>
        <begin position="126"/>
        <end position="149"/>
    </location>
</feature>
<feature type="region of interest" description="Disordered" evidence="2">
    <location>
        <begin position="313"/>
        <end position="362"/>
    </location>
</feature>
<dbReference type="GeneID" id="55009876"/>
<accession>A0A3S9U8U6</accession>
<keyword evidence="1" id="KW-0175">Coiled coil</keyword>
<proteinExistence type="predicted"/>
<feature type="region of interest" description="Disordered" evidence="2">
    <location>
        <begin position="1"/>
        <end position="46"/>
    </location>
</feature>
<reference evidence="4 5" key="1">
    <citation type="submission" date="2018-12" db="EMBL/GenBank/DDBJ databases">
        <authorList>
            <person name="Lieu J.K."/>
            <person name="Tian C.Z."/>
            <person name="Hsaio W.J."/>
            <person name="Shaffer C.D."/>
            <person name="Weston-Hafer K.A."/>
            <person name="Russell D.A."/>
            <person name="Pope W.H."/>
            <person name="Jacobs-Sera D."/>
            <person name="Hendrix R.W."/>
            <person name="Hatfull G.F."/>
        </authorList>
    </citation>
    <scope>NUCLEOTIDE SEQUENCE [LARGE SCALE GENOMIC DNA]</scope>
</reference>
<evidence type="ECO:0000256" key="1">
    <source>
        <dbReference type="SAM" id="Coils"/>
    </source>
</evidence>
<keyword evidence="3" id="KW-0812">Transmembrane</keyword>
<keyword evidence="3" id="KW-0472">Membrane</keyword>
<name>A0A3S9U8U6_9CAUD</name>